<dbReference type="Pfam" id="PF12894">
    <property type="entry name" value="ANAPC4_WD40"/>
    <property type="match status" value="1"/>
</dbReference>
<evidence type="ECO:0000313" key="10">
    <source>
        <dbReference type="EMBL" id="KAK6186095.1"/>
    </source>
</evidence>
<dbReference type="InterPro" id="IPR006594">
    <property type="entry name" value="LisH"/>
</dbReference>
<dbReference type="InterPro" id="IPR056327">
    <property type="entry name" value="ARMC9_CTLH-like_dom"/>
</dbReference>
<dbReference type="Proteomes" id="UP001347796">
    <property type="component" value="Unassembled WGS sequence"/>
</dbReference>
<dbReference type="SUPFAM" id="SSF50978">
    <property type="entry name" value="WD40 repeat-like"/>
    <property type="match status" value="1"/>
</dbReference>
<dbReference type="PANTHER" id="PTHR13083">
    <property type="entry name" value="WD REPEAT-CONTAINING PROTEIN 91"/>
    <property type="match status" value="1"/>
</dbReference>
<comment type="caution">
    <text evidence="10">The sequence shown here is derived from an EMBL/GenBank/DDBJ whole genome shotgun (WGS) entry which is preliminary data.</text>
</comment>
<feature type="domain" description="ARMC9 CTLH-like" evidence="9">
    <location>
        <begin position="50"/>
        <end position="165"/>
    </location>
</feature>
<keyword evidence="11" id="KW-1185">Reference proteome</keyword>
<dbReference type="Pfam" id="PF00400">
    <property type="entry name" value="WD40"/>
    <property type="match status" value="2"/>
</dbReference>
<comment type="similarity">
    <text evidence="3">Belongs to the WD repeat WDR91 family.</text>
</comment>
<feature type="domain" description="Anaphase-promoting complex subunit 4-like WD40" evidence="8">
    <location>
        <begin position="573"/>
        <end position="623"/>
    </location>
</feature>
<dbReference type="PROSITE" id="PS50082">
    <property type="entry name" value="WD_REPEATS_2"/>
    <property type="match status" value="2"/>
</dbReference>
<dbReference type="InterPro" id="IPR015943">
    <property type="entry name" value="WD40/YVTN_repeat-like_dom_sf"/>
</dbReference>
<proteinExistence type="inferred from homology"/>
<dbReference type="Gene3D" id="2.130.10.10">
    <property type="entry name" value="YVTN repeat-like/Quinoprotein amine dehydrogenase"/>
    <property type="match status" value="2"/>
</dbReference>
<evidence type="ECO:0000256" key="5">
    <source>
        <dbReference type="ARBA" id="ARBA00022753"/>
    </source>
</evidence>
<protein>
    <recommendedName>
        <fullName evidence="4">WD repeat-containing protein 91</fullName>
    </recommendedName>
</protein>
<dbReference type="GO" id="GO:0031901">
    <property type="term" value="C:early endosome membrane"/>
    <property type="evidence" value="ECO:0007669"/>
    <property type="project" value="UniProtKB-SubCell"/>
</dbReference>
<evidence type="ECO:0000256" key="3">
    <source>
        <dbReference type="ARBA" id="ARBA00006128"/>
    </source>
</evidence>
<evidence type="ECO:0000256" key="1">
    <source>
        <dbReference type="ARBA" id="ARBA00004220"/>
    </source>
</evidence>
<dbReference type="AlphaFoldDB" id="A0AAN8K1E7"/>
<feature type="repeat" description="WD" evidence="6">
    <location>
        <begin position="567"/>
        <end position="608"/>
    </location>
</feature>
<dbReference type="EMBL" id="JAZGQO010000006">
    <property type="protein sequence ID" value="KAK6186095.1"/>
    <property type="molecule type" value="Genomic_DNA"/>
</dbReference>
<dbReference type="SMART" id="SM00320">
    <property type="entry name" value="WD40"/>
    <property type="match status" value="5"/>
</dbReference>
<dbReference type="PROSITE" id="PS50896">
    <property type="entry name" value="LISH"/>
    <property type="match status" value="1"/>
</dbReference>
<feature type="compositionally biased region" description="Low complexity" evidence="7">
    <location>
        <begin position="354"/>
        <end position="372"/>
    </location>
</feature>
<dbReference type="PANTHER" id="PTHR13083:SF3">
    <property type="entry name" value="WD REPEAT-CONTAINING PROTEIN 91"/>
    <property type="match status" value="1"/>
</dbReference>
<feature type="region of interest" description="Disordered" evidence="7">
    <location>
        <begin position="254"/>
        <end position="401"/>
    </location>
</feature>
<dbReference type="GO" id="GO:0031902">
    <property type="term" value="C:late endosome membrane"/>
    <property type="evidence" value="ECO:0007669"/>
    <property type="project" value="UniProtKB-SubCell"/>
</dbReference>
<organism evidence="10 11">
    <name type="scientific">Patella caerulea</name>
    <name type="common">Rayed Mediterranean limpet</name>
    <dbReference type="NCBI Taxonomy" id="87958"/>
    <lineage>
        <taxon>Eukaryota</taxon>
        <taxon>Metazoa</taxon>
        <taxon>Spiralia</taxon>
        <taxon>Lophotrochozoa</taxon>
        <taxon>Mollusca</taxon>
        <taxon>Gastropoda</taxon>
        <taxon>Patellogastropoda</taxon>
        <taxon>Patelloidea</taxon>
        <taxon>Patellidae</taxon>
        <taxon>Patella</taxon>
    </lineage>
</organism>
<evidence type="ECO:0000313" key="11">
    <source>
        <dbReference type="Proteomes" id="UP001347796"/>
    </source>
</evidence>
<dbReference type="GO" id="GO:0045022">
    <property type="term" value="P:early endosome to late endosome transport"/>
    <property type="evidence" value="ECO:0007669"/>
    <property type="project" value="InterPro"/>
</dbReference>
<dbReference type="Pfam" id="PF23138">
    <property type="entry name" value="CTLH_Armc9"/>
    <property type="match status" value="1"/>
</dbReference>
<name>A0AAN8K1E7_PATCE</name>
<evidence type="ECO:0000256" key="4">
    <source>
        <dbReference type="ARBA" id="ARBA00021116"/>
    </source>
</evidence>
<keyword evidence="6" id="KW-0853">WD repeat</keyword>
<evidence type="ECO:0000256" key="7">
    <source>
        <dbReference type="SAM" id="MobiDB-lite"/>
    </source>
</evidence>
<evidence type="ECO:0000259" key="8">
    <source>
        <dbReference type="Pfam" id="PF12894"/>
    </source>
</evidence>
<dbReference type="InterPro" id="IPR024977">
    <property type="entry name" value="Apc4-like_WD40_dom"/>
</dbReference>
<evidence type="ECO:0000256" key="6">
    <source>
        <dbReference type="PROSITE-ProRule" id="PRU00221"/>
    </source>
</evidence>
<feature type="compositionally biased region" description="Basic and acidic residues" evidence="7">
    <location>
        <begin position="329"/>
        <end position="353"/>
    </location>
</feature>
<dbReference type="InterPro" id="IPR039724">
    <property type="entry name" value="WDR91"/>
</dbReference>
<evidence type="ECO:0000256" key="2">
    <source>
        <dbReference type="ARBA" id="ARBA00004414"/>
    </source>
</evidence>
<dbReference type="GO" id="GO:0051898">
    <property type="term" value="P:negative regulation of phosphatidylinositol 3-kinase/protein kinase B signal transduction"/>
    <property type="evidence" value="ECO:0007669"/>
    <property type="project" value="InterPro"/>
</dbReference>
<keyword evidence="5" id="KW-0967">Endosome</keyword>
<sequence>MATATNRVDELVKDYLLFRGLTTTLKTLELELKTDKEKGLRADKIVEQVQYYITNSDLHGLREYWSFLNQRLFQRLEQQFMSSVRKLEVGLQKLYIVAAFQNNRPDKVHEFFDKLVQVSDIQNQLEFKEWFAFPFMKNPEENTMFQMYFNKAWQDTLFLSLHNFLIPAPTLLNFEYDHKRMKFLQEENNILKEKLRIVSESGNLDQNKKKEQDCNSANESLTLDFSALSDENSSSNIQEKQKSGRRLPFNLSSSILSKKKPDPQQQKVEPKVVRTKPSKIPPQTAPITTSKKLLSTSRQQSTGAVMSTSIPLNEVNVTTPRHKSQSEYQKQRKELLGTERKTSTIEKSQKVSDTESSSGSSTPKKSVPVSSEYSLRPDTASSGLDVGKSSPIDVTARQPSPAIPDGECPFLLMSQEEYAEHHSAISYCRFSNTGQFVSSLDVDGVVKIWTWSPQPSTITTVMARSAFLSLEWASKSDKYLLLGNRTGCIRLYDVKENKTLKEVVVDTGYPRINNITLNPAGVSFVCSAAAQRVHSPSSVTDTSSSIKPGKLLLWDVKTMKCEKQLVLDPGPVSINCSSYNHNGQLLITGAADGVIRLFDIPQGKCISQWEAHTGEVNSVQFSSDETACYSLGTDGKFIKWSIHNTGSKLEELPIHQGASLPFLATSPTGNKELPRGRLFNFDSEGQYILTCDKNKGVIYQLCGESGIRKTMELKGHKSLITTVDWSPSVNTRVALAGAMDGKIKVSTLLPQ</sequence>
<dbReference type="InterPro" id="IPR036322">
    <property type="entry name" value="WD40_repeat_dom_sf"/>
</dbReference>
<evidence type="ECO:0000259" key="9">
    <source>
        <dbReference type="Pfam" id="PF23138"/>
    </source>
</evidence>
<feature type="repeat" description="WD" evidence="6">
    <location>
        <begin position="418"/>
        <end position="449"/>
    </location>
</feature>
<comment type="subcellular location">
    <subcellularLocation>
        <location evidence="1">Early endosome membrane</location>
        <topology evidence="1">Peripheral membrane protein</topology>
    </subcellularLocation>
    <subcellularLocation>
        <location evidence="2">Late endosome membrane</location>
    </subcellularLocation>
</comment>
<reference evidence="10 11" key="1">
    <citation type="submission" date="2024-01" db="EMBL/GenBank/DDBJ databases">
        <title>The genome of the rayed Mediterranean limpet Patella caerulea (Linnaeus, 1758).</title>
        <authorList>
            <person name="Anh-Thu Weber A."/>
            <person name="Halstead-Nussloch G."/>
        </authorList>
    </citation>
    <scope>NUCLEOTIDE SEQUENCE [LARGE SCALE GENOMIC DNA]</scope>
    <source>
        <strain evidence="10">AATW-2023a</strain>
        <tissue evidence="10">Whole specimen</tissue>
    </source>
</reference>
<dbReference type="GO" id="GO:0141039">
    <property type="term" value="F:phosphatidylinositol 3-kinase inhibitor activity"/>
    <property type="evidence" value="ECO:0007669"/>
    <property type="project" value="InterPro"/>
</dbReference>
<gene>
    <name evidence="10" type="ORF">SNE40_008198</name>
</gene>
<feature type="compositionally biased region" description="Polar residues" evidence="7">
    <location>
        <begin position="285"/>
        <end position="319"/>
    </location>
</feature>
<accession>A0AAN8K1E7</accession>
<dbReference type="InterPro" id="IPR001680">
    <property type="entry name" value="WD40_rpt"/>
</dbReference>